<comment type="caution">
    <text evidence="1">The sequence shown here is derived from an EMBL/GenBank/DDBJ whole genome shotgun (WGS) entry which is preliminary data.</text>
</comment>
<keyword evidence="2" id="KW-1185">Reference proteome</keyword>
<dbReference type="EMBL" id="CAJVPU010013298">
    <property type="protein sequence ID" value="CAG8631248.1"/>
    <property type="molecule type" value="Genomic_DNA"/>
</dbReference>
<evidence type="ECO:0000313" key="2">
    <source>
        <dbReference type="Proteomes" id="UP000789702"/>
    </source>
</evidence>
<reference evidence="1" key="1">
    <citation type="submission" date="2021-06" db="EMBL/GenBank/DDBJ databases">
        <authorList>
            <person name="Kallberg Y."/>
            <person name="Tangrot J."/>
            <person name="Rosling A."/>
        </authorList>
    </citation>
    <scope>NUCLEOTIDE SEQUENCE</scope>
    <source>
        <strain evidence="1">IL203A</strain>
    </source>
</reference>
<dbReference type="Proteomes" id="UP000789702">
    <property type="component" value="Unassembled WGS sequence"/>
</dbReference>
<sequence>MDKSKESDHNQETIIIDWINEMNTIWHYCERKSKDRKDIKVDYYLKPNTYQKSDRIKYIDEMNNYKSYNKKSITINNNDKDSSNNKANKNDTDSNDYNSNKDCIKIEENRILELEKKQKDSLVKQKPVKK</sequence>
<organism evidence="1 2">
    <name type="scientific">Dentiscutata heterogama</name>
    <dbReference type="NCBI Taxonomy" id="1316150"/>
    <lineage>
        <taxon>Eukaryota</taxon>
        <taxon>Fungi</taxon>
        <taxon>Fungi incertae sedis</taxon>
        <taxon>Mucoromycota</taxon>
        <taxon>Glomeromycotina</taxon>
        <taxon>Glomeromycetes</taxon>
        <taxon>Diversisporales</taxon>
        <taxon>Gigasporaceae</taxon>
        <taxon>Dentiscutata</taxon>
    </lineage>
</organism>
<protein>
    <submittedName>
        <fullName evidence="1">3299_t:CDS:1</fullName>
    </submittedName>
</protein>
<feature type="non-terminal residue" evidence="1">
    <location>
        <position position="130"/>
    </location>
</feature>
<accession>A0ACA9N465</accession>
<gene>
    <name evidence="1" type="ORF">DHETER_LOCUS8412</name>
</gene>
<proteinExistence type="predicted"/>
<name>A0ACA9N465_9GLOM</name>
<evidence type="ECO:0000313" key="1">
    <source>
        <dbReference type="EMBL" id="CAG8631248.1"/>
    </source>
</evidence>